<evidence type="ECO:0000259" key="2">
    <source>
        <dbReference type="SMART" id="SM00822"/>
    </source>
</evidence>
<accession>A0A6J1WN90</accession>
<dbReference type="Proteomes" id="UP001652740">
    <property type="component" value="Unplaced"/>
</dbReference>
<organism evidence="3 4">
    <name type="scientific">Galleria mellonella</name>
    <name type="common">Greater wax moth</name>
    <dbReference type="NCBI Taxonomy" id="7137"/>
    <lineage>
        <taxon>Eukaryota</taxon>
        <taxon>Metazoa</taxon>
        <taxon>Ecdysozoa</taxon>
        <taxon>Arthropoda</taxon>
        <taxon>Hexapoda</taxon>
        <taxon>Insecta</taxon>
        <taxon>Pterygota</taxon>
        <taxon>Neoptera</taxon>
        <taxon>Endopterygota</taxon>
        <taxon>Lepidoptera</taxon>
        <taxon>Glossata</taxon>
        <taxon>Ditrysia</taxon>
        <taxon>Pyraloidea</taxon>
        <taxon>Pyralidae</taxon>
        <taxon>Galleriinae</taxon>
        <taxon>Galleria</taxon>
    </lineage>
</organism>
<keyword evidence="1" id="KW-0560">Oxidoreductase</keyword>
<dbReference type="OrthoDB" id="47007at2759"/>
<sequence>MSFSNKVVIVTGASSGIGAATAVLFAKEGAHVVMVGRNESKLSTVAEQCASNGHTPLVVKADVANDDDVKRIVDETIENFGKIDVVVNNAGIGLFGGTLSDSALKVYDEVMAVNVRAVYLLTTLTVPHLIQTKGNIVNISSIAGKKPLSRNYLSYGISKAALDHFTRGVALELASMGVRVNEVSPGPVKTDFLDNAGMTGVSWDNMGSIVPLKRYSEPEEVAEVVLFLASDKAKGITGSDFVTDNGGLLEYNVAQ</sequence>
<dbReference type="PRINTS" id="PR00080">
    <property type="entry name" value="SDRFAMILY"/>
</dbReference>
<dbReference type="InterPro" id="IPR057326">
    <property type="entry name" value="KR_dom"/>
</dbReference>
<evidence type="ECO:0000313" key="3">
    <source>
        <dbReference type="Proteomes" id="UP001652740"/>
    </source>
</evidence>
<dbReference type="InterPro" id="IPR002347">
    <property type="entry name" value="SDR_fam"/>
</dbReference>
<protein>
    <submittedName>
        <fullName evidence="4">Uncharacterized oxidoreductase YxbG-like</fullName>
    </submittedName>
</protein>
<dbReference type="FunFam" id="3.40.50.720:FF:000084">
    <property type="entry name" value="Short-chain dehydrogenase reductase"/>
    <property type="match status" value="1"/>
</dbReference>
<dbReference type="AlphaFoldDB" id="A0A6J1WN90"/>
<dbReference type="Gene3D" id="3.40.50.720">
    <property type="entry name" value="NAD(P)-binding Rossmann-like Domain"/>
    <property type="match status" value="1"/>
</dbReference>
<evidence type="ECO:0000313" key="4">
    <source>
        <dbReference type="RefSeq" id="XP_026756546.1"/>
    </source>
</evidence>
<dbReference type="InParanoid" id="A0A6J1WN90"/>
<dbReference type="GeneID" id="113516329"/>
<dbReference type="RefSeq" id="XP_026756546.1">
    <property type="nucleotide sequence ID" value="XM_026900745.3"/>
</dbReference>
<dbReference type="SUPFAM" id="SSF51735">
    <property type="entry name" value="NAD(P)-binding Rossmann-fold domains"/>
    <property type="match status" value="1"/>
</dbReference>
<dbReference type="InterPro" id="IPR036291">
    <property type="entry name" value="NAD(P)-bd_dom_sf"/>
</dbReference>
<evidence type="ECO:0000256" key="1">
    <source>
        <dbReference type="ARBA" id="ARBA00023002"/>
    </source>
</evidence>
<dbReference type="PRINTS" id="PR00081">
    <property type="entry name" value="GDHRDH"/>
</dbReference>
<dbReference type="SMART" id="SM00822">
    <property type="entry name" value="PKS_KR"/>
    <property type="match status" value="1"/>
</dbReference>
<dbReference type="PROSITE" id="PS00061">
    <property type="entry name" value="ADH_SHORT"/>
    <property type="match status" value="1"/>
</dbReference>
<dbReference type="InterPro" id="IPR020904">
    <property type="entry name" value="Sc_DH/Rdtase_CS"/>
</dbReference>
<dbReference type="NCBIfam" id="NF005559">
    <property type="entry name" value="PRK07231.1"/>
    <property type="match status" value="1"/>
</dbReference>
<reference evidence="4" key="1">
    <citation type="submission" date="2025-08" db="UniProtKB">
        <authorList>
            <consortium name="RefSeq"/>
        </authorList>
    </citation>
    <scope>IDENTIFICATION</scope>
    <source>
        <tissue evidence="4">Whole larvae</tissue>
    </source>
</reference>
<feature type="domain" description="Ketoreductase" evidence="2">
    <location>
        <begin position="6"/>
        <end position="186"/>
    </location>
</feature>
<gene>
    <name evidence="4" type="primary">LOC113516329</name>
</gene>
<dbReference type="PANTHER" id="PTHR43975">
    <property type="entry name" value="ZGC:101858"/>
    <property type="match status" value="1"/>
</dbReference>
<dbReference type="Pfam" id="PF13561">
    <property type="entry name" value="adh_short_C2"/>
    <property type="match status" value="1"/>
</dbReference>
<name>A0A6J1WN90_GALME</name>
<dbReference type="PANTHER" id="PTHR43975:SF2">
    <property type="entry name" value="EG:BACR7A4.14 PROTEIN-RELATED"/>
    <property type="match status" value="1"/>
</dbReference>
<dbReference type="GO" id="GO:0016491">
    <property type="term" value="F:oxidoreductase activity"/>
    <property type="evidence" value="ECO:0007669"/>
    <property type="project" value="UniProtKB-KW"/>
</dbReference>
<dbReference type="GO" id="GO:0006629">
    <property type="term" value="P:lipid metabolic process"/>
    <property type="evidence" value="ECO:0007669"/>
    <property type="project" value="UniProtKB-ARBA"/>
</dbReference>
<proteinExistence type="predicted"/>
<dbReference type="KEGG" id="gmw:113516329"/>
<keyword evidence="3" id="KW-1185">Reference proteome</keyword>